<dbReference type="Proteomes" id="UP000243498">
    <property type="component" value="Unassembled WGS sequence"/>
</dbReference>
<dbReference type="Pfam" id="PF01425">
    <property type="entry name" value="Amidase"/>
    <property type="match status" value="1"/>
</dbReference>
<dbReference type="AlphaFoldDB" id="A0A166WGQ0"/>
<dbReference type="OrthoDB" id="5423360at2759"/>
<protein>
    <submittedName>
        <fullName evidence="3">Glutamyl-tRNA(Gln) amidotransferase</fullName>
    </submittedName>
</protein>
<dbReference type="Gene3D" id="3.90.1300.10">
    <property type="entry name" value="Amidase signature (AS) domain"/>
    <property type="match status" value="1"/>
</dbReference>
<evidence type="ECO:0000259" key="2">
    <source>
        <dbReference type="Pfam" id="PF26053"/>
    </source>
</evidence>
<sequence>MASPSSEAGILLTGLTLRLENVPYYVPPRSIGVIPWHKQDSKGSGFDLAPITIVTKHSGTLGREELEDIVANFSSVDDVFQAGFLQGIYIRYTDSHASRLCDAGLNDCTDMQDSCLDNNSANITDGPYFVSATGSVFQAYRLYSDTQGSFSETVVPDEHAGFAVLPANVPGQSLAVAVPSRLYFKPRPEKPLAGVRLGVKDIYDLRGVKTSNGNRAWYKHYPAAEETAPAVQNLIDAGAIVVGKMKTSQFANGETATADWVDYHSPFNPRGDGYQDGSSSSTGPASGEASYSWLDVTLGSDTGGSIRSPSQAQGLYGNRPSHGLVSMKRVMALAPEYDTAGILARDPRLWASTAQALYRENITLLNAYPTSVLTVGFPSNSSTPYSEKLQRFIRDLTSFLSANATPYDVQESWRTDMPGEQPLAILLNNTYELLTAKQQAKSVRDKLFSSYATAHHGRLPYVDPSPLQRWAFGDDDDDDASSTTTTMEQVIAAKTKFMDWFNEKALPRDPGTCSKHLLVYAPRMPTPKYRDTYLKGPSRPLPFSVTRLSVYSGAPDMVVPIGEMAYESVVTKKTECLPVSVDLMAAKGCDGTLFSLVQDLHAAGILTTVKTGRSIVNGGDVLV</sequence>
<evidence type="ECO:0000313" key="3">
    <source>
        <dbReference type="EMBL" id="OAA34704.1"/>
    </source>
</evidence>
<evidence type="ECO:0000313" key="4">
    <source>
        <dbReference type="Proteomes" id="UP000243498"/>
    </source>
</evidence>
<dbReference type="EMBL" id="AZHC01000049">
    <property type="protein sequence ID" value="OAA34704.1"/>
    <property type="molecule type" value="Genomic_DNA"/>
</dbReference>
<dbReference type="SUPFAM" id="SSF75304">
    <property type="entry name" value="Amidase signature (AS) enzymes"/>
    <property type="match status" value="1"/>
</dbReference>
<feature type="domain" description="Amidase" evidence="1">
    <location>
        <begin position="186"/>
        <end position="347"/>
    </location>
</feature>
<dbReference type="PANTHER" id="PTHR46310:SF7">
    <property type="entry name" value="AMIDASE 1"/>
    <property type="match status" value="1"/>
</dbReference>
<reference evidence="3 4" key="1">
    <citation type="journal article" date="2016" name="Genome Biol. Evol.">
        <title>Divergent and convergent evolution of fungal pathogenicity.</title>
        <authorList>
            <person name="Shang Y."/>
            <person name="Xiao G."/>
            <person name="Zheng P."/>
            <person name="Cen K."/>
            <person name="Zhan S."/>
            <person name="Wang C."/>
        </authorList>
    </citation>
    <scope>NUCLEOTIDE SEQUENCE [LARGE SCALE GENOMIC DNA]</scope>
    <source>
        <strain evidence="3 4">RCEF 4871</strain>
    </source>
</reference>
<dbReference type="InterPro" id="IPR023631">
    <property type="entry name" value="Amidase_dom"/>
</dbReference>
<dbReference type="PANTHER" id="PTHR46310">
    <property type="entry name" value="AMIDASE 1"/>
    <property type="match status" value="1"/>
</dbReference>
<dbReference type="InterPro" id="IPR058329">
    <property type="entry name" value="Arp1_N"/>
</dbReference>
<proteinExistence type="predicted"/>
<feature type="domain" description="Scytalone dehydratase-like protein Arp1 N-terminal" evidence="2">
    <location>
        <begin position="39"/>
        <end position="95"/>
    </location>
</feature>
<dbReference type="STRING" id="1081105.A0A166WGQ0"/>
<gene>
    <name evidence="3" type="ORF">NOR_08333</name>
</gene>
<dbReference type="InterPro" id="IPR036928">
    <property type="entry name" value="AS_sf"/>
</dbReference>
<evidence type="ECO:0000259" key="1">
    <source>
        <dbReference type="Pfam" id="PF01425"/>
    </source>
</evidence>
<keyword evidence="4" id="KW-1185">Reference proteome</keyword>
<dbReference type="Pfam" id="PF26053">
    <property type="entry name" value="DUF8016"/>
    <property type="match status" value="1"/>
</dbReference>
<organism evidence="3 4">
    <name type="scientific">Metarhizium rileyi (strain RCEF 4871)</name>
    <name type="common">Nomuraea rileyi</name>
    <dbReference type="NCBI Taxonomy" id="1649241"/>
    <lineage>
        <taxon>Eukaryota</taxon>
        <taxon>Fungi</taxon>
        <taxon>Dikarya</taxon>
        <taxon>Ascomycota</taxon>
        <taxon>Pezizomycotina</taxon>
        <taxon>Sordariomycetes</taxon>
        <taxon>Hypocreomycetidae</taxon>
        <taxon>Hypocreales</taxon>
        <taxon>Clavicipitaceae</taxon>
        <taxon>Metarhizium</taxon>
    </lineage>
</organism>
<name>A0A166WGQ0_METRR</name>
<dbReference type="OMA" id="GNRAWYW"/>
<comment type="caution">
    <text evidence="3">The sequence shown here is derived from an EMBL/GenBank/DDBJ whole genome shotgun (WGS) entry which is preliminary data.</text>
</comment>
<accession>A0A166WGQ0</accession>